<proteinExistence type="predicted"/>
<dbReference type="PANTHER" id="PTHR48081:SF33">
    <property type="entry name" value="KYNURENINE FORMAMIDASE"/>
    <property type="match status" value="1"/>
</dbReference>
<dbReference type="InterPro" id="IPR029058">
    <property type="entry name" value="AB_hydrolase_fold"/>
</dbReference>
<organism evidence="3 4">
    <name type="scientific">Hoeflea prorocentri</name>
    <dbReference type="NCBI Taxonomy" id="1922333"/>
    <lineage>
        <taxon>Bacteria</taxon>
        <taxon>Pseudomonadati</taxon>
        <taxon>Pseudomonadota</taxon>
        <taxon>Alphaproteobacteria</taxon>
        <taxon>Hyphomicrobiales</taxon>
        <taxon>Rhizobiaceae</taxon>
        <taxon>Hoeflea</taxon>
    </lineage>
</organism>
<dbReference type="Gene3D" id="3.40.50.1820">
    <property type="entry name" value="alpha/beta hydrolase"/>
    <property type="match status" value="1"/>
</dbReference>
<protein>
    <submittedName>
        <fullName evidence="3">Alpha/beta hydrolase</fullName>
    </submittedName>
</protein>
<dbReference type="RefSeq" id="WP_267990587.1">
    <property type="nucleotide sequence ID" value="NZ_JAPJZI010000001.1"/>
</dbReference>
<evidence type="ECO:0000256" key="1">
    <source>
        <dbReference type="ARBA" id="ARBA00022801"/>
    </source>
</evidence>
<comment type="caution">
    <text evidence="3">The sequence shown here is derived from an EMBL/GenBank/DDBJ whole genome shotgun (WGS) entry which is preliminary data.</text>
</comment>
<evidence type="ECO:0000259" key="2">
    <source>
        <dbReference type="Pfam" id="PF20434"/>
    </source>
</evidence>
<evidence type="ECO:0000313" key="4">
    <source>
        <dbReference type="Proteomes" id="UP001151234"/>
    </source>
</evidence>
<accession>A0A9X3UIB1</accession>
<dbReference type="EMBL" id="JAPJZI010000001">
    <property type="protein sequence ID" value="MDA5399140.1"/>
    <property type="molecule type" value="Genomic_DNA"/>
</dbReference>
<dbReference type="GO" id="GO:0016787">
    <property type="term" value="F:hydrolase activity"/>
    <property type="evidence" value="ECO:0007669"/>
    <property type="project" value="UniProtKB-KW"/>
</dbReference>
<dbReference type="Proteomes" id="UP001151234">
    <property type="component" value="Unassembled WGS sequence"/>
</dbReference>
<dbReference type="AlphaFoldDB" id="A0A9X3UIB1"/>
<dbReference type="InterPro" id="IPR049492">
    <property type="entry name" value="BD-FAE-like_dom"/>
</dbReference>
<gene>
    <name evidence="3" type="ORF">OQ273_11195</name>
</gene>
<reference evidence="3" key="1">
    <citation type="submission" date="2022-11" db="EMBL/GenBank/DDBJ databases">
        <title>Draft genome sequence of Hoeflea poritis E7-10 and Hoeflea prorocentri PM5-8, separated from scleractinian coral Porites lutea and marine dinoflagellate.</title>
        <authorList>
            <person name="Zhang G."/>
            <person name="Wei Q."/>
            <person name="Cai L."/>
        </authorList>
    </citation>
    <scope>NUCLEOTIDE SEQUENCE</scope>
    <source>
        <strain evidence="3">PM5-8</strain>
    </source>
</reference>
<keyword evidence="1 3" id="KW-0378">Hydrolase</keyword>
<dbReference type="SUPFAM" id="SSF53474">
    <property type="entry name" value="alpha/beta-Hydrolases"/>
    <property type="match status" value="1"/>
</dbReference>
<dbReference type="Pfam" id="PF20434">
    <property type="entry name" value="BD-FAE"/>
    <property type="match status" value="1"/>
</dbReference>
<keyword evidence="4" id="KW-1185">Reference proteome</keyword>
<feature type="domain" description="BD-FAE-like" evidence="2">
    <location>
        <begin position="73"/>
        <end position="203"/>
    </location>
</feature>
<dbReference type="PANTHER" id="PTHR48081">
    <property type="entry name" value="AB HYDROLASE SUPERFAMILY PROTEIN C4A8.06C"/>
    <property type="match status" value="1"/>
</dbReference>
<name>A0A9X3UIB1_9HYPH</name>
<sequence>MAAREERKGQYSMLMHQITDWDDAYANAAHIPGGADFPEKWTKLAEAFRSRFRGSDQAQFDVEYANGDRNRYDVYHPAAASKGLVIFIHGGFWRAFDKSSWSHLAAGALEHGYSVAMPSYTLCPDIRISGITEEIAAAVTEISRIVPGPIHLTGHSAGGHLATRMVCRNTPLAADVLERIRRVVSISGVHDLRPLMRTEMNKTLNIDRMEALTESPALLEPVGDTRLICWVGGGERAEFLRQNALLASVWKGLGAATVAIDEPDRHHFNVIDGLQEADHPLTCALCA</sequence>
<evidence type="ECO:0000313" key="3">
    <source>
        <dbReference type="EMBL" id="MDA5399140.1"/>
    </source>
</evidence>
<dbReference type="InterPro" id="IPR050300">
    <property type="entry name" value="GDXG_lipolytic_enzyme"/>
</dbReference>